<protein>
    <submittedName>
        <fullName evidence="1">Uncharacterized protein</fullName>
    </submittedName>
</protein>
<keyword evidence="2" id="KW-1185">Reference proteome</keyword>
<dbReference type="AlphaFoldDB" id="A0A0D2E4Q8"/>
<name>A0A0D2E4Q8_9EURO</name>
<dbReference type="HOGENOM" id="CLU_1704000_0_0_1"/>
<evidence type="ECO:0000313" key="1">
    <source>
        <dbReference type="EMBL" id="KIW69337.1"/>
    </source>
</evidence>
<proteinExistence type="predicted"/>
<dbReference type="EMBL" id="KN846958">
    <property type="protein sequence ID" value="KIW69337.1"/>
    <property type="molecule type" value="Genomic_DNA"/>
</dbReference>
<reference evidence="1 2" key="1">
    <citation type="submission" date="2015-01" db="EMBL/GenBank/DDBJ databases">
        <title>The Genome Sequence of Capronia semiimmersa CBS27337.</title>
        <authorList>
            <consortium name="The Broad Institute Genomics Platform"/>
            <person name="Cuomo C."/>
            <person name="de Hoog S."/>
            <person name="Gorbushina A."/>
            <person name="Stielow B."/>
            <person name="Teixiera M."/>
            <person name="Abouelleil A."/>
            <person name="Chapman S.B."/>
            <person name="Priest M."/>
            <person name="Young S.K."/>
            <person name="Wortman J."/>
            <person name="Nusbaum C."/>
            <person name="Birren B."/>
        </authorList>
    </citation>
    <scope>NUCLEOTIDE SEQUENCE [LARGE SCALE GENOMIC DNA]</scope>
    <source>
        <strain evidence="1 2">CBS 27337</strain>
    </source>
</reference>
<dbReference type="Proteomes" id="UP000054266">
    <property type="component" value="Unassembled WGS sequence"/>
</dbReference>
<evidence type="ECO:0000313" key="2">
    <source>
        <dbReference type="Proteomes" id="UP000054266"/>
    </source>
</evidence>
<accession>A0A0D2E4Q8</accession>
<gene>
    <name evidence="1" type="ORF">PV04_05218</name>
</gene>
<sequence length="154" mass="17014">MCYFDVLPKLEDRLRNRSTAFSCSTVERQPSFLLLCDLSESSGCARSGHLSRSQWPTTVRHLVLQARAFYSCGGLLATSPQQTLFSPCSQKHSPARSEAVLMPVALDLWCTSYLLGLASEPGIRCPSGVEGHGMGTKVQMVRRSSEIVNHRLRV</sequence>
<organism evidence="1 2">
    <name type="scientific">Phialophora macrospora</name>
    <dbReference type="NCBI Taxonomy" id="1851006"/>
    <lineage>
        <taxon>Eukaryota</taxon>
        <taxon>Fungi</taxon>
        <taxon>Dikarya</taxon>
        <taxon>Ascomycota</taxon>
        <taxon>Pezizomycotina</taxon>
        <taxon>Eurotiomycetes</taxon>
        <taxon>Chaetothyriomycetidae</taxon>
        <taxon>Chaetothyriales</taxon>
        <taxon>Herpotrichiellaceae</taxon>
        <taxon>Phialophora</taxon>
    </lineage>
</organism>